<evidence type="ECO:0000313" key="1">
    <source>
        <dbReference type="EMBL" id="MBF8150465.1"/>
    </source>
</evidence>
<accession>A0ABS0EM01</accession>
<dbReference type="SUPFAM" id="SSF53649">
    <property type="entry name" value="Alkaline phosphatase-like"/>
    <property type="match status" value="1"/>
</dbReference>
<dbReference type="Proteomes" id="UP000611215">
    <property type="component" value="Unassembled WGS sequence"/>
</dbReference>
<reference evidence="1 2" key="1">
    <citation type="submission" date="2020-11" db="EMBL/GenBank/DDBJ databases">
        <title>Winogradskyella marina sp. nov., isolated from marine sediment.</title>
        <authorList>
            <person name="Bo J."/>
            <person name="Wang S."/>
            <person name="Song X."/>
            <person name="Du Z."/>
        </authorList>
    </citation>
    <scope>NUCLEOTIDE SEQUENCE [LARGE SCALE GENOMIC DNA]</scope>
    <source>
        <strain evidence="1 2">F6397</strain>
    </source>
</reference>
<organism evidence="1 2">
    <name type="scientific">Winogradskyella marina</name>
    <dbReference type="NCBI Taxonomy" id="2785530"/>
    <lineage>
        <taxon>Bacteria</taxon>
        <taxon>Pseudomonadati</taxon>
        <taxon>Bacteroidota</taxon>
        <taxon>Flavobacteriia</taxon>
        <taxon>Flavobacteriales</taxon>
        <taxon>Flavobacteriaceae</taxon>
        <taxon>Winogradskyella</taxon>
    </lineage>
</organism>
<dbReference type="InterPro" id="IPR017850">
    <property type="entry name" value="Alkaline_phosphatase_core_sf"/>
</dbReference>
<sequence>MQKPHISVGWISMQHAADYVELAMYGLGSQLLNPFIKTTDLHYLMLEAAEVENVF</sequence>
<protein>
    <submittedName>
        <fullName evidence="1">Uncharacterized protein</fullName>
    </submittedName>
</protein>
<dbReference type="EMBL" id="JADOET010000009">
    <property type="protein sequence ID" value="MBF8150465.1"/>
    <property type="molecule type" value="Genomic_DNA"/>
</dbReference>
<gene>
    <name evidence="1" type="ORF">ITJ86_11195</name>
</gene>
<proteinExistence type="predicted"/>
<evidence type="ECO:0000313" key="2">
    <source>
        <dbReference type="Proteomes" id="UP000611215"/>
    </source>
</evidence>
<name>A0ABS0EM01_9FLAO</name>
<comment type="caution">
    <text evidence="1">The sequence shown here is derived from an EMBL/GenBank/DDBJ whole genome shotgun (WGS) entry which is preliminary data.</text>
</comment>
<keyword evidence="2" id="KW-1185">Reference proteome</keyword>